<proteinExistence type="predicted"/>
<dbReference type="InterPro" id="IPR038323">
    <property type="entry name" value="ArAE_1_C_sf"/>
</dbReference>
<dbReference type="PANTHER" id="PTHR40064:SF1">
    <property type="entry name" value="MEMBRANE PROTEIN"/>
    <property type="match status" value="1"/>
</dbReference>
<dbReference type="GO" id="GO:0005886">
    <property type="term" value="C:plasma membrane"/>
    <property type="evidence" value="ECO:0007669"/>
    <property type="project" value="UniProtKB-SubCell"/>
</dbReference>
<keyword evidence="9" id="KW-1185">Reference proteome</keyword>
<evidence type="ECO:0000256" key="3">
    <source>
        <dbReference type="ARBA" id="ARBA00022692"/>
    </source>
</evidence>
<dbReference type="Pfam" id="PF11728">
    <property type="entry name" value="ArAE_1_C"/>
    <property type="match status" value="1"/>
</dbReference>
<dbReference type="RefSeq" id="WP_125074032.1">
    <property type="nucleotide sequence ID" value="NZ_UXEP01000008.1"/>
</dbReference>
<dbReference type="AlphaFoldDB" id="A0A3P5Y643"/>
<evidence type="ECO:0000259" key="7">
    <source>
        <dbReference type="Pfam" id="PF11728"/>
    </source>
</evidence>
<dbReference type="PANTHER" id="PTHR40064">
    <property type="entry name" value="MEMBRANE PROTEIN-RELATED"/>
    <property type="match status" value="1"/>
</dbReference>
<sequence length="318" mass="36986">MGSVERTLKMTLATIVAILIAYQLHLDFGISAGIIALLSVLDTRKSSLLVARNRFLSFFLAFGIAMLCFSFLGYTTVAFAAYLVLTIPLLYRFGIEAGLVPITVLVTHLIAEKSIQLPVLWNEFLLFFIGTGIALLFNAYMGSQDQEIRRYHQIVEDDLKAILYRFESFLLEGQGQNEGLMIKRLDKTLEEALQLVYRERHNRLFHQTNYQVHYFEMRRQQNRLLGQMAINVNKISSQSRESILLSHLFHETGRQLSEENSALTLIDDVEQLLETFRQRALPQTREEFERRSILFQLLQDLERFILLKVDFYQDYQKD</sequence>
<dbReference type="InterPro" id="IPR052984">
    <property type="entry name" value="UPF0421"/>
</dbReference>
<feature type="transmembrane region" description="Helical" evidence="6">
    <location>
        <begin position="89"/>
        <end position="111"/>
    </location>
</feature>
<feature type="transmembrane region" description="Helical" evidence="6">
    <location>
        <begin position="12"/>
        <end position="38"/>
    </location>
</feature>
<dbReference type="InterPro" id="IPR021062">
    <property type="entry name" value="ArAE_1_C"/>
</dbReference>
<keyword evidence="5 6" id="KW-0472">Membrane</keyword>
<gene>
    <name evidence="8" type="ORF">FMV2238Y02_07270</name>
</gene>
<evidence type="ECO:0000256" key="2">
    <source>
        <dbReference type="ARBA" id="ARBA00022475"/>
    </source>
</evidence>
<evidence type="ECO:0000313" key="9">
    <source>
        <dbReference type="Proteomes" id="UP000280759"/>
    </source>
</evidence>
<keyword evidence="4 6" id="KW-1133">Transmembrane helix</keyword>
<evidence type="ECO:0000313" key="8">
    <source>
        <dbReference type="EMBL" id="VDC42287.1"/>
    </source>
</evidence>
<dbReference type="EMBL" id="UXEP01000008">
    <property type="protein sequence ID" value="VDC42287.1"/>
    <property type="molecule type" value="Genomic_DNA"/>
</dbReference>
<comment type="subcellular location">
    <subcellularLocation>
        <location evidence="1">Cell membrane</location>
        <topology evidence="1">Multi-pass membrane protein</topology>
    </subcellularLocation>
</comment>
<evidence type="ECO:0000256" key="5">
    <source>
        <dbReference type="ARBA" id="ARBA00023136"/>
    </source>
</evidence>
<dbReference type="InterPro" id="IPR010343">
    <property type="entry name" value="ArAE_1"/>
</dbReference>
<protein>
    <recommendedName>
        <fullName evidence="7">Putative aromatic acid exporter C-terminal domain-containing protein</fullName>
    </recommendedName>
</protein>
<accession>A0A3P5Y643</accession>
<dbReference type="Pfam" id="PF06081">
    <property type="entry name" value="ArAE_1"/>
    <property type="match status" value="1"/>
</dbReference>
<keyword evidence="3 6" id="KW-0812">Transmembrane</keyword>
<feature type="transmembrane region" description="Helical" evidence="6">
    <location>
        <begin position="58"/>
        <end position="82"/>
    </location>
</feature>
<dbReference type="Proteomes" id="UP000280759">
    <property type="component" value="Unassembled WGS sequence"/>
</dbReference>
<feature type="transmembrane region" description="Helical" evidence="6">
    <location>
        <begin position="123"/>
        <end position="141"/>
    </location>
</feature>
<evidence type="ECO:0000256" key="1">
    <source>
        <dbReference type="ARBA" id="ARBA00004651"/>
    </source>
</evidence>
<dbReference type="Gene3D" id="1.20.120.940">
    <property type="entry name" value="Putative aromatic acid exporter, C-terminal domain"/>
    <property type="match status" value="1"/>
</dbReference>
<name>A0A3P5Y643_STRCB</name>
<feature type="domain" description="Putative aromatic acid exporter C-terminal" evidence="7">
    <location>
        <begin position="145"/>
        <end position="308"/>
    </location>
</feature>
<reference evidence="8 9" key="1">
    <citation type="submission" date="2018-10" db="EMBL/GenBank/DDBJ databases">
        <authorList>
            <consortium name="Molecular Microbiology and Infection Unit (UMMI)"/>
            <person name="Machado M."/>
        </authorList>
    </citation>
    <scope>NUCLEOTIDE SEQUENCE [LARGE SCALE GENOMIC DNA]</scope>
    <source>
        <strain evidence="8">FMV2238.02</strain>
    </source>
</reference>
<organism evidence="8 9">
    <name type="scientific">Streptococcus canis</name>
    <dbReference type="NCBI Taxonomy" id="1329"/>
    <lineage>
        <taxon>Bacteria</taxon>
        <taxon>Bacillati</taxon>
        <taxon>Bacillota</taxon>
        <taxon>Bacilli</taxon>
        <taxon>Lactobacillales</taxon>
        <taxon>Streptococcaceae</taxon>
        <taxon>Streptococcus</taxon>
    </lineage>
</organism>
<keyword evidence="2" id="KW-1003">Cell membrane</keyword>
<evidence type="ECO:0000256" key="4">
    <source>
        <dbReference type="ARBA" id="ARBA00022989"/>
    </source>
</evidence>
<evidence type="ECO:0000256" key="6">
    <source>
        <dbReference type="SAM" id="Phobius"/>
    </source>
</evidence>